<dbReference type="GO" id="GO:0016020">
    <property type="term" value="C:membrane"/>
    <property type="evidence" value="ECO:0007669"/>
    <property type="project" value="InterPro"/>
</dbReference>
<dbReference type="OrthoDB" id="10060228at2759"/>
<dbReference type="Proteomes" id="UP000663825">
    <property type="component" value="Unassembled WGS sequence"/>
</dbReference>
<dbReference type="EMBL" id="CAJOBP010004537">
    <property type="protein sequence ID" value="CAF4443388.1"/>
    <property type="molecule type" value="Genomic_DNA"/>
</dbReference>
<proteinExistence type="predicted"/>
<organism evidence="6 7">
    <name type="scientific">Rotaria socialis</name>
    <dbReference type="NCBI Taxonomy" id="392032"/>
    <lineage>
        <taxon>Eukaryota</taxon>
        <taxon>Metazoa</taxon>
        <taxon>Spiralia</taxon>
        <taxon>Gnathifera</taxon>
        <taxon>Rotifera</taxon>
        <taxon>Eurotatoria</taxon>
        <taxon>Bdelloidea</taxon>
        <taxon>Philodinida</taxon>
        <taxon>Philodinidae</taxon>
        <taxon>Rotaria</taxon>
    </lineage>
</organism>
<dbReference type="SUPFAM" id="SSF49899">
    <property type="entry name" value="Concanavalin A-like lectins/glucanases"/>
    <property type="match status" value="1"/>
</dbReference>
<name>A0A820S1G7_9BILA</name>
<dbReference type="InterPro" id="IPR013320">
    <property type="entry name" value="ConA-like_dom_sf"/>
</dbReference>
<feature type="chain" id="PRO_5035621813" description="MAM domain-containing protein" evidence="3">
    <location>
        <begin position="21"/>
        <end position="590"/>
    </location>
</feature>
<protein>
    <recommendedName>
        <fullName evidence="4">MAM domain-containing protein</fullName>
    </recommendedName>
</protein>
<evidence type="ECO:0000256" key="1">
    <source>
        <dbReference type="SAM" id="MobiDB-lite"/>
    </source>
</evidence>
<keyword evidence="3" id="KW-0732">Signal</keyword>
<evidence type="ECO:0000256" key="2">
    <source>
        <dbReference type="SAM" id="Phobius"/>
    </source>
</evidence>
<keyword evidence="7" id="KW-1185">Reference proteome</keyword>
<accession>A0A820S1G7</accession>
<dbReference type="PROSITE" id="PS50060">
    <property type="entry name" value="MAM_2"/>
    <property type="match status" value="1"/>
</dbReference>
<feature type="signal peptide" evidence="3">
    <location>
        <begin position="1"/>
        <end position="20"/>
    </location>
</feature>
<evidence type="ECO:0000313" key="5">
    <source>
        <dbReference type="EMBL" id="CAF3279565.1"/>
    </source>
</evidence>
<dbReference type="AlphaFoldDB" id="A0A820S1G7"/>
<feature type="domain" description="MAM" evidence="4">
    <location>
        <begin position="24"/>
        <end position="227"/>
    </location>
</feature>
<evidence type="ECO:0000256" key="3">
    <source>
        <dbReference type="SAM" id="SignalP"/>
    </source>
</evidence>
<evidence type="ECO:0000313" key="6">
    <source>
        <dbReference type="EMBL" id="CAF4443388.1"/>
    </source>
</evidence>
<reference evidence="6" key="1">
    <citation type="submission" date="2021-02" db="EMBL/GenBank/DDBJ databases">
        <authorList>
            <person name="Nowell W R."/>
        </authorList>
    </citation>
    <scope>NUCLEOTIDE SEQUENCE</scope>
</reference>
<dbReference type="Proteomes" id="UP000663873">
    <property type="component" value="Unassembled WGS sequence"/>
</dbReference>
<dbReference type="InterPro" id="IPR000998">
    <property type="entry name" value="MAM_dom"/>
</dbReference>
<comment type="caution">
    <text evidence="6">The sequence shown here is derived from an EMBL/GenBank/DDBJ whole genome shotgun (WGS) entry which is preliminary data.</text>
</comment>
<keyword evidence="2" id="KW-0812">Transmembrane</keyword>
<feature type="transmembrane region" description="Helical" evidence="2">
    <location>
        <begin position="533"/>
        <end position="554"/>
    </location>
</feature>
<dbReference type="EMBL" id="CAJNXB010002829">
    <property type="protein sequence ID" value="CAF3279565.1"/>
    <property type="molecule type" value="Genomic_DNA"/>
</dbReference>
<evidence type="ECO:0000313" key="7">
    <source>
        <dbReference type="Proteomes" id="UP000663873"/>
    </source>
</evidence>
<sequence length="590" mass="63273">MRELLCVVFVVLNYISCIHAKTVYDCNFDDATSANNCFTSTINVAANIGNPNAVVPNGPLSDVTSSLKPTDSGEACKLPYKVGSFSWQMYFCNRGYCPTENNSNSTCKPGKFSSVSLNDNIKKSFQLKTESGGIDSLDQQCLIYYYYMSSMLGTKIITVTKEETSGTKEIIDSVTSSPFNGWIQRKILFKAETRGYKLYFEAQRTSGFQVPTVGFDEISIREGSCDDQHITSDPTAVTSVPIQITTTTIPAETSTVTTTTTTTTPEPVDTSVTTTSTTTTATTPETAETAVTVTTATTTTYEPVETSTTTTTTPEPAETSTTTTTTYEPVETSTTTTTTPEPVETSTTTTTTPEPVETSVTSICTTTTSTTPTTPEPAETTIAAITATTTTYEQVETSTSTTTTTTTTSESVETTTELVQTTSTTQLTSTTTTTTMTSMIEILTAQSASSTTTTISLTSYETTSLSAASISMETTSTITIPFTQTITTSPIIPITSKSTITTTAMSQTTTVEIVENVVIDSYKKILPREKSHIIVMAVLIPIVWIGFIVALLWMKRSSGVINGILHPFTNWSHSGESNEGSYELSSVSNA</sequence>
<keyword evidence="2" id="KW-0472">Membrane</keyword>
<feature type="region of interest" description="Disordered" evidence="1">
    <location>
        <begin position="391"/>
        <end position="413"/>
    </location>
</feature>
<gene>
    <name evidence="5" type="ORF">TIS948_LOCUS16808</name>
    <name evidence="6" type="ORF">UJA718_LOCUS22263</name>
</gene>
<feature type="region of interest" description="Disordered" evidence="1">
    <location>
        <begin position="254"/>
        <end position="284"/>
    </location>
</feature>
<dbReference type="Pfam" id="PF00629">
    <property type="entry name" value="MAM"/>
    <property type="match status" value="1"/>
</dbReference>
<keyword evidence="2" id="KW-1133">Transmembrane helix</keyword>
<dbReference type="Gene3D" id="2.60.120.200">
    <property type="match status" value="1"/>
</dbReference>
<feature type="region of interest" description="Disordered" evidence="1">
    <location>
        <begin position="302"/>
        <end position="376"/>
    </location>
</feature>
<evidence type="ECO:0000259" key="4">
    <source>
        <dbReference type="PROSITE" id="PS50060"/>
    </source>
</evidence>